<dbReference type="EMBL" id="CP011071">
    <property type="protein sequence ID" value="AKA35272.1"/>
    <property type="molecule type" value="Genomic_DNA"/>
</dbReference>
<dbReference type="AlphaFoldDB" id="A0A0D5YSJ2"/>
<dbReference type="PROSITE" id="PS51257">
    <property type="entry name" value="PROKAR_LIPOPROTEIN"/>
    <property type="match status" value="1"/>
</dbReference>
<dbReference type="RefSeq" id="WP_045801938.1">
    <property type="nucleotide sequence ID" value="NZ_CP011071.1"/>
</dbReference>
<accession>A0A0D5YSJ2</accession>
<name>A0A0D5YSJ2_9FLAO</name>
<dbReference type="KEGG" id="mlt:VC82_1659"/>
<keyword evidence="2" id="KW-1185">Reference proteome</keyword>
<sequence>MRINFRLLTSCILYVQLFTGCASGYDLGGPENANFVSNTSESGLKLYYKYDVLSGKYAKKELRNGIKVIAVKIINTAEKDYVFGENVVLQYDNGDNVHIMDSQAAYKSLKQGSAIYLLYLLLTPVNLYTYTTDSYGIEETTNSIPIGLVLGPSMAGGNIIASGSANKKFKMQLSEFDIMGAPIKKGETIYGLIPIKAGRFDALTLKIAN</sequence>
<gene>
    <name evidence="1" type="ORF">VC82_1659</name>
</gene>
<organism evidence="1 2">
    <name type="scientific">Flagellimonas lutaonensis</name>
    <dbReference type="NCBI Taxonomy" id="516051"/>
    <lineage>
        <taxon>Bacteria</taxon>
        <taxon>Pseudomonadati</taxon>
        <taxon>Bacteroidota</taxon>
        <taxon>Flavobacteriia</taxon>
        <taxon>Flavobacteriales</taxon>
        <taxon>Flavobacteriaceae</taxon>
        <taxon>Flagellimonas</taxon>
    </lineage>
</organism>
<proteinExistence type="predicted"/>
<reference evidence="1 2" key="1">
    <citation type="submission" date="2015-03" db="EMBL/GenBank/DDBJ databases">
        <title>Complete genome sequence of Muricauda lutaonensis CC-HSB-11T, isolated from a coastal hot spring.</title>
        <authorList>
            <person name="Kim K.M."/>
        </authorList>
    </citation>
    <scope>NUCLEOTIDE SEQUENCE [LARGE SCALE GENOMIC DNA]</scope>
    <source>
        <strain evidence="1 2">CC-HSB-11</strain>
    </source>
</reference>
<dbReference type="Proteomes" id="UP000032726">
    <property type="component" value="Chromosome"/>
</dbReference>
<dbReference type="HOGENOM" id="CLU_1309448_0_0_10"/>
<evidence type="ECO:0000313" key="1">
    <source>
        <dbReference type="EMBL" id="AKA35272.1"/>
    </source>
</evidence>
<evidence type="ECO:0000313" key="2">
    <source>
        <dbReference type="Proteomes" id="UP000032726"/>
    </source>
</evidence>
<dbReference type="OrthoDB" id="798271at2"/>
<protein>
    <submittedName>
        <fullName evidence="1">Uncharacterized protein</fullName>
    </submittedName>
</protein>